<accession>A0A9N7TX70</accession>
<evidence type="ECO:0000256" key="1">
    <source>
        <dbReference type="ARBA" id="ARBA00005298"/>
    </source>
</evidence>
<evidence type="ECO:0000259" key="2">
    <source>
        <dbReference type="Pfam" id="PF00339"/>
    </source>
</evidence>
<evidence type="ECO:0000313" key="4">
    <source>
        <dbReference type="Proteomes" id="UP001153269"/>
    </source>
</evidence>
<sequence>MMLDPIESFTLELDRPDDVAYTGGEVVSGQVVLELCRDTRVHAMKLLGHGLATAHWVENICMNSVYYDYTSKIGYFKERQHLIRGTCNHQSSSALPVSSLLPPHPGCMFIMLRSHSVWKYGRCEKSYT</sequence>
<name>A0A9N7TX70_PLEPL</name>
<proteinExistence type="inferred from homology"/>
<protein>
    <recommendedName>
        <fullName evidence="2">Arrestin-like N-terminal domain-containing protein</fullName>
    </recommendedName>
</protein>
<dbReference type="Proteomes" id="UP001153269">
    <property type="component" value="Unassembled WGS sequence"/>
</dbReference>
<dbReference type="GO" id="GO:0007399">
    <property type="term" value="P:nervous system development"/>
    <property type="evidence" value="ECO:0007669"/>
    <property type="project" value="UniProtKB-ARBA"/>
</dbReference>
<reference evidence="3" key="1">
    <citation type="submission" date="2020-03" db="EMBL/GenBank/DDBJ databases">
        <authorList>
            <person name="Weist P."/>
        </authorList>
    </citation>
    <scope>NUCLEOTIDE SEQUENCE</scope>
</reference>
<dbReference type="AlphaFoldDB" id="A0A9N7TX70"/>
<comment type="similarity">
    <text evidence="1">Belongs to the arrestin family.</text>
</comment>
<gene>
    <name evidence="3" type="ORF">PLEPLA_LOCUS8217</name>
</gene>
<evidence type="ECO:0000313" key="3">
    <source>
        <dbReference type="EMBL" id="CAB1420342.1"/>
    </source>
</evidence>
<comment type="caution">
    <text evidence="3">The sequence shown here is derived from an EMBL/GenBank/DDBJ whole genome shotgun (WGS) entry which is preliminary data.</text>
</comment>
<dbReference type="Gene3D" id="2.60.40.640">
    <property type="match status" value="1"/>
</dbReference>
<dbReference type="EMBL" id="CADEAL010000447">
    <property type="protein sequence ID" value="CAB1420342.1"/>
    <property type="molecule type" value="Genomic_DNA"/>
</dbReference>
<dbReference type="InterPro" id="IPR014752">
    <property type="entry name" value="Arrestin-like_C"/>
</dbReference>
<dbReference type="Pfam" id="PF00339">
    <property type="entry name" value="Arrestin_N"/>
    <property type="match status" value="1"/>
</dbReference>
<dbReference type="SUPFAM" id="SSF81296">
    <property type="entry name" value="E set domains"/>
    <property type="match status" value="1"/>
</dbReference>
<dbReference type="InterPro" id="IPR011021">
    <property type="entry name" value="Arrestin-like_N"/>
</dbReference>
<dbReference type="InterPro" id="IPR014756">
    <property type="entry name" value="Ig_E-set"/>
</dbReference>
<feature type="domain" description="Arrestin-like N-terminal" evidence="2">
    <location>
        <begin position="9"/>
        <end position="84"/>
    </location>
</feature>
<organism evidence="3 4">
    <name type="scientific">Pleuronectes platessa</name>
    <name type="common">European plaice</name>
    <dbReference type="NCBI Taxonomy" id="8262"/>
    <lineage>
        <taxon>Eukaryota</taxon>
        <taxon>Metazoa</taxon>
        <taxon>Chordata</taxon>
        <taxon>Craniata</taxon>
        <taxon>Vertebrata</taxon>
        <taxon>Euteleostomi</taxon>
        <taxon>Actinopterygii</taxon>
        <taxon>Neopterygii</taxon>
        <taxon>Teleostei</taxon>
        <taxon>Neoteleostei</taxon>
        <taxon>Acanthomorphata</taxon>
        <taxon>Carangaria</taxon>
        <taxon>Pleuronectiformes</taxon>
        <taxon>Pleuronectoidei</taxon>
        <taxon>Pleuronectidae</taxon>
        <taxon>Pleuronectes</taxon>
    </lineage>
</organism>
<keyword evidence="4" id="KW-1185">Reference proteome</keyword>